<proteinExistence type="predicted"/>
<dbReference type="Proteomes" id="UP000499080">
    <property type="component" value="Unassembled WGS sequence"/>
</dbReference>
<dbReference type="EMBL" id="BGPR01028248">
    <property type="protein sequence ID" value="GBN99294.1"/>
    <property type="molecule type" value="Genomic_DNA"/>
</dbReference>
<organism evidence="1 2">
    <name type="scientific">Araneus ventricosus</name>
    <name type="common">Orbweaver spider</name>
    <name type="synonym">Epeira ventricosa</name>
    <dbReference type="NCBI Taxonomy" id="182803"/>
    <lineage>
        <taxon>Eukaryota</taxon>
        <taxon>Metazoa</taxon>
        <taxon>Ecdysozoa</taxon>
        <taxon>Arthropoda</taxon>
        <taxon>Chelicerata</taxon>
        <taxon>Arachnida</taxon>
        <taxon>Araneae</taxon>
        <taxon>Araneomorphae</taxon>
        <taxon>Entelegynae</taxon>
        <taxon>Araneoidea</taxon>
        <taxon>Araneidae</taxon>
        <taxon>Araneus</taxon>
    </lineage>
</organism>
<name>A0A4Y2TF69_ARAVE</name>
<dbReference type="InterPro" id="IPR036691">
    <property type="entry name" value="Endo/exonu/phosph_ase_sf"/>
</dbReference>
<reference evidence="1 2" key="1">
    <citation type="journal article" date="2019" name="Sci. Rep.">
        <title>Orb-weaving spider Araneus ventricosus genome elucidates the spidroin gene catalogue.</title>
        <authorList>
            <person name="Kono N."/>
            <person name="Nakamura H."/>
            <person name="Ohtoshi R."/>
            <person name="Moran D.A.P."/>
            <person name="Shinohara A."/>
            <person name="Yoshida Y."/>
            <person name="Fujiwara M."/>
            <person name="Mori M."/>
            <person name="Tomita M."/>
            <person name="Arakawa K."/>
        </authorList>
    </citation>
    <scope>NUCLEOTIDE SEQUENCE [LARGE SCALE GENOMIC DNA]</scope>
</reference>
<keyword evidence="2" id="KW-1185">Reference proteome</keyword>
<comment type="caution">
    <text evidence="1">The sequence shown here is derived from an EMBL/GenBank/DDBJ whole genome shotgun (WGS) entry which is preliminary data.</text>
</comment>
<sequence length="120" mass="13965">MLRKQTRLRQPLLEKALNSGKGHLNINHCRRANVQFAQDFIRFNYDIVSVNDPYFWESKVTEFPTGIRKYFYDNKPLAGFLVSNPDIKVFPLKILKNLVAIEIELSGEKFLMISVYCPPS</sequence>
<gene>
    <name evidence="1" type="ORF">AVEN_25553_1</name>
</gene>
<dbReference type="Gene3D" id="3.60.10.10">
    <property type="entry name" value="Endonuclease/exonuclease/phosphatase"/>
    <property type="match status" value="1"/>
</dbReference>
<dbReference type="SUPFAM" id="SSF56219">
    <property type="entry name" value="DNase I-like"/>
    <property type="match status" value="1"/>
</dbReference>
<evidence type="ECO:0000313" key="2">
    <source>
        <dbReference type="Proteomes" id="UP000499080"/>
    </source>
</evidence>
<dbReference type="AlphaFoldDB" id="A0A4Y2TF69"/>
<accession>A0A4Y2TF69</accession>
<dbReference type="OrthoDB" id="6437038at2759"/>
<protein>
    <submittedName>
        <fullName evidence="1">Uncharacterized protein</fullName>
    </submittedName>
</protein>
<evidence type="ECO:0000313" key="1">
    <source>
        <dbReference type="EMBL" id="GBN99294.1"/>
    </source>
</evidence>